<evidence type="ECO:0000256" key="4">
    <source>
        <dbReference type="ARBA" id="ARBA00022692"/>
    </source>
</evidence>
<evidence type="ECO:0000256" key="8">
    <source>
        <dbReference type="SAM" id="Phobius"/>
    </source>
</evidence>
<keyword evidence="11" id="KW-1185">Reference proteome</keyword>
<dbReference type="SUPFAM" id="SSF144091">
    <property type="entry name" value="Rhomboid-like"/>
    <property type="match status" value="1"/>
</dbReference>
<dbReference type="Proteomes" id="UP001203338">
    <property type="component" value="Unassembled WGS sequence"/>
</dbReference>
<reference evidence="10 11" key="1">
    <citation type="submission" date="2022-05" db="EMBL/GenBank/DDBJ databases">
        <authorList>
            <person name="Park J.-S."/>
        </authorList>
    </citation>
    <scope>NUCLEOTIDE SEQUENCE [LARGE SCALE GENOMIC DNA]</scope>
    <source>
        <strain evidence="10 11">2012CJ34-2</strain>
    </source>
</reference>
<evidence type="ECO:0000313" key="10">
    <source>
        <dbReference type="EMBL" id="MCL6271382.1"/>
    </source>
</evidence>
<dbReference type="InterPro" id="IPR022764">
    <property type="entry name" value="Peptidase_S54_rhomboid_dom"/>
</dbReference>
<dbReference type="InterPro" id="IPR035952">
    <property type="entry name" value="Rhomboid-like_sf"/>
</dbReference>
<evidence type="ECO:0000259" key="9">
    <source>
        <dbReference type="Pfam" id="PF01694"/>
    </source>
</evidence>
<feature type="domain" description="Peptidase S54 rhomboid" evidence="9">
    <location>
        <begin position="20"/>
        <end position="161"/>
    </location>
</feature>
<proteinExistence type="inferred from homology"/>
<comment type="subcellular location">
    <subcellularLocation>
        <location evidence="1">Membrane</location>
        <topology evidence="1">Multi-pass membrane protein</topology>
    </subcellularLocation>
</comment>
<dbReference type="RefSeq" id="WP_249700980.1">
    <property type="nucleotide sequence ID" value="NZ_JAMFLX010000024.1"/>
</dbReference>
<dbReference type="EC" id="3.4.21.-" evidence="10"/>
<evidence type="ECO:0000256" key="3">
    <source>
        <dbReference type="ARBA" id="ARBA00022670"/>
    </source>
</evidence>
<dbReference type="PANTHER" id="PTHR43066:SF1">
    <property type="entry name" value="RHOMBOID PROTEIN 2"/>
    <property type="match status" value="1"/>
</dbReference>
<keyword evidence="5 10" id="KW-0378">Hydrolase</keyword>
<dbReference type="PANTHER" id="PTHR43066">
    <property type="entry name" value="RHOMBOID-RELATED PROTEIN"/>
    <property type="match status" value="1"/>
</dbReference>
<organism evidence="10 11">
    <name type="scientific">Parendozoicomonas callyspongiae</name>
    <dbReference type="NCBI Taxonomy" id="2942213"/>
    <lineage>
        <taxon>Bacteria</taxon>
        <taxon>Pseudomonadati</taxon>
        <taxon>Pseudomonadota</taxon>
        <taxon>Gammaproteobacteria</taxon>
        <taxon>Oceanospirillales</taxon>
        <taxon>Endozoicomonadaceae</taxon>
        <taxon>Parendozoicomonas</taxon>
    </lineage>
</organism>
<accession>A0ABT0PJ14</accession>
<evidence type="ECO:0000256" key="1">
    <source>
        <dbReference type="ARBA" id="ARBA00004141"/>
    </source>
</evidence>
<protein>
    <submittedName>
        <fullName evidence="10">Rhombosortase</fullName>
        <ecNumber evidence="10">3.4.21.-</ecNumber>
    </submittedName>
</protein>
<evidence type="ECO:0000256" key="2">
    <source>
        <dbReference type="ARBA" id="ARBA00009045"/>
    </source>
</evidence>
<feature type="transmembrane region" description="Helical" evidence="8">
    <location>
        <begin position="59"/>
        <end position="78"/>
    </location>
</feature>
<comment type="caution">
    <text evidence="10">The sequence shown here is derived from an EMBL/GenBank/DDBJ whole genome shotgun (WGS) entry which is preliminary data.</text>
</comment>
<name>A0ABT0PJ14_9GAMM</name>
<dbReference type="EMBL" id="JAMFLX010000024">
    <property type="protein sequence ID" value="MCL6271382.1"/>
    <property type="molecule type" value="Genomic_DNA"/>
</dbReference>
<evidence type="ECO:0000313" key="11">
    <source>
        <dbReference type="Proteomes" id="UP001203338"/>
    </source>
</evidence>
<evidence type="ECO:0000256" key="6">
    <source>
        <dbReference type="ARBA" id="ARBA00022989"/>
    </source>
</evidence>
<feature type="transmembrane region" description="Helical" evidence="8">
    <location>
        <begin position="33"/>
        <end position="52"/>
    </location>
</feature>
<feature type="transmembrane region" description="Helical" evidence="8">
    <location>
        <begin position="108"/>
        <end position="127"/>
    </location>
</feature>
<sequence>MAPTDWQDALAYTRSGLVSGDWWRLLSGHWIHLSWYHLLMNGLVLIAFYVLYGERQKISLCMLFFLSITISGGLWLKSPGIERYVGFSGVLTGLILIGAINTFSDDRLINTGIVLVILGKIAIEQWQPHDVITSALTDIPTVVDAHLYGALAGILYCILLLLKSHLMISRGFWGRLRFIDVKEEQEMLTLTDKDIINLRVNQQRS</sequence>
<feature type="transmembrane region" description="Helical" evidence="8">
    <location>
        <begin position="84"/>
        <end position="101"/>
    </location>
</feature>
<evidence type="ECO:0000256" key="7">
    <source>
        <dbReference type="ARBA" id="ARBA00023136"/>
    </source>
</evidence>
<dbReference type="NCBIfam" id="TIGR03902">
    <property type="entry name" value="rhom_GG_sort"/>
    <property type="match status" value="1"/>
</dbReference>
<dbReference type="Gene3D" id="1.20.1540.10">
    <property type="entry name" value="Rhomboid-like"/>
    <property type="match status" value="1"/>
</dbReference>
<dbReference type="GO" id="GO:0016787">
    <property type="term" value="F:hydrolase activity"/>
    <property type="evidence" value="ECO:0007669"/>
    <property type="project" value="UniProtKB-KW"/>
</dbReference>
<comment type="similarity">
    <text evidence="2">Belongs to the peptidase S54 family.</text>
</comment>
<keyword evidence="6 8" id="KW-1133">Transmembrane helix</keyword>
<keyword evidence="3" id="KW-0645">Protease</keyword>
<dbReference type="InterPro" id="IPR023826">
    <property type="entry name" value="Rhom-like_SP_proteobac"/>
</dbReference>
<dbReference type="Pfam" id="PF01694">
    <property type="entry name" value="Rhomboid"/>
    <property type="match status" value="1"/>
</dbReference>
<keyword evidence="4 8" id="KW-0812">Transmembrane</keyword>
<evidence type="ECO:0000256" key="5">
    <source>
        <dbReference type="ARBA" id="ARBA00022801"/>
    </source>
</evidence>
<keyword evidence="7 8" id="KW-0472">Membrane</keyword>
<feature type="transmembrane region" description="Helical" evidence="8">
    <location>
        <begin position="147"/>
        <end position="168"/>
    </location>
</feature>
<gene>
    <name evidence="10" type="primary">rrtA</name>
    <name evidence="10" type="ORF">M3P05_15785</name>
</gene>